<dbReference type="InterPro" id="IPR024311">
    <property type="entry name" value="Lipocalin-like"/>
</dbReference>
<name>A0ABS2CZN5_9FLAO</name>
<dbReference type="Pfam" id="PF13648">
    <property type="entry name" value="Lipocalin_4"/>
    <property type="match status" value="1"/>
</dbReference>
<sequence length="147" mass="16704">MKNIFKLLLLLPLAFVSCGEDEDDFVEQNYLVGKWEISEIGTTNPQGVILYQDYVNNSECKDNYIFNEDFTFESNDYTTDVTCANTSIEGTYDRLSTNVTLNYTTTVNGNPQPVSRSFSIISLTFSDVVIAYTNDLNQIVYLKLQKV</sequence>
<dbReference type="PROSITE" id="PS51257">
    <property type="entry name" value="PROKAR_LIPOPROTEIN"/>
    <property type="match status" value="1"/>
</dbReference>
<gene>
    <name evidence="2" type="ORF">H9X54_014120</name>
</gene>
<evidence type="ECO:0000259" key="1">
    <source>
        <dbReference type="Pfam" id="PF13648"/>
    </source>
</evidence>
<reference evidence="2 3" key="1">
    <citation type="submission" date="2021-02" db="EMBL/GenBank/DDBJ databases">
        <authorList>
            <person name="Jung H.S."/>
            <person name="Chun B.H."/>
            <person name="Jeon C.O."/>
        </authorList>
    </citation>
    <scope>NUCLEOTIDE SEQUENCE [LARGE SCALE GENOMIC DNA]</scope>
    <source>
        <strain evidence="2 3">LMG 25203</strain>
    </source>
</reference>
<keyword evidence="3" id="KW-1185">Reference proteome</keyword>
<evidence type="ECO:0000313" key="3">
    <source>
        <dbReference type="Proteomes" id="UP000759529"/>
    </source>
</evidence>
<protein>
    <recommendedName>
        <fullName evidence="1">Lipocalin-like domain-containing protein</fullName>
    </recommendedName>
</protein>
<dbReference type="RefSeq" id="WP_187656487.1">
    <property type="nucleotide sequence ID" value="NZ_JACSOD020000503.1"/>
</dbReference>
<comment type="caution">
    <text evidence="2">The sequence shown here is derived from an EMBL/GenBank/DDBJ whole genome shotgun (WGS) entry which is preliminary data.</text>
</comment>
<organism evidence="2 3">
    <name type="scientific">Flavobacterium macrobrachii</name>
    <dbReference type="NCBI Taxonomy" id="591204"/>
    <lineage>
        <taxon>Bacteria</taxon>
        <taxon>Pseudomonadati</taxon>
        <taxon>Bacteroidota</taxon>
        <taxon>Flavobacteriia</taxon>
        <taxon>Flavobacteriales</taxon>
        <taxon>Flavobacteriaceae</taxon>
        <taxon>Flavobacterium</taxon>
    </lineage>
</organism>
<feature type="domain" description="Lipocalin-like" evidence="1">
    <location>
        <begin position="31"/>
        <end position="124"/>
    </location>
</feature>
<proteinExistence type="predicted"/>
<dbReference type="EMBL" id="JACSOD020000503">
    <property type="protein sequence ID" value="MBM6500428.1"/>
    <property type="molecule type" value="Genomic_DNA"/>
</dbReference>
<evidence type="ECO:0000313" key="2">
    <source>
        <dbReference type="EMBL" id="MBM6500428.1"/>
    </source>
</evidence>
<accession>A0ABS2CZN5</accession>
<dbReference type="Proteomes" id="UP000759529">
    <property type="component" value="Unassembled WGS sequence"/>
</dbReference>